<protein>
    <recommendedName>
        <fullName evidence="3">Nucleotidyltransferase family protein</fullName>
    </recommendedName>
</protein>
<dbReference type="Proteomes" id="UP000000488">
    <property type="component" value="Chromosome"/>
</dbReference>
<name>F8CR18_MYXFH</name>
<dbReference type="Gene3D" id="3.30.460.40">
    <property type="match status" value="1"/>
</dbReference>
<organism evidence="1 2">
    <name type="scientific">Myxococcus fulvus (strain ATCC BAA-855 / HW-1)</name>
    <dbReference type="NCBI Taxonomy" id="483219"/>
    <lineage>
        <taxon>Bacteria</taxon>
        <taxon>Pseudomonadati</taxon>
        <taxon>Myxococcota</taxon>
        <taxon>Myxococcia</taxon>
        <taxon>Myxococcales</taxon>
        <taxon>Cystobacterineae</taxon>
        <taxon>Myxococcaceae</taxon>
        <taxon>Myxococcus</taxon>
    </lineage>
</organism>
<evidence type="ECO:0008006" key="3">
    <source>
        <dbReference type="Google" id="ProtNLM"/>
    </source>
</evidence>
<sequence length="196" mass="21784">MDARYERTIEVAEQVVELLKRHDVPAILIGAAAMAAHHYVRQTEDLDLAINVDPYKSFRQLEATLRDHGFEVTFEYPDDGDALGGVLRISGADFDPIEVVNFQNPWPGARDATVLVREAMQAAHMSLGPGSPLRVVSLPYLIALKLYAQGRKSINDVVELLEHNRPSLNVAELRDVCGRHGLRPSLEPLLEELGIK</sequence>
<dbReference type="HOGENOM" id="CLU_1425313_0_0_7"/>
<dbReference type="KEGG" id="mfu:LILAB_05705"/>
<evidence type="ECO:0000313" key="1">
    <source>
        <dbReference type="EMBL" id="AEI63062.1"/>
    </source>
</evidence>
<proteinExistence type="predicted"/>
<dbReference type="SUPFAM" id="SSF81301">
    <property type="entry name" value="Nucleotidyltransferase"/>
    <property type="match status" value="1"/>
</dbReference>
<accession>F8CR18</accession>
<reference evidence="1 2" key="1">
    <citation type="journal article" date="2011" name="J. Bacteriol.">
        <title>Genome sequence of the halotolerant marine bacterium Myxococcus fulvus HW-1.</title>
        <authorList>
            <person name="Li Z.F."/>
            <person name="Li X."/>
            <person name="Liu H."/>
            <person name="Liu X."/>
            <person name="Han K."/>
            <person name="Wu Z.H."/>
            <person name="Hu W."/>
            <person name="Li F.F."/>
            <person name="Li Y.Z."/>
        </authorList>
    </citation>
    <scope>NUCLEOTIDE SEQUENCE [LARGE SCALE GENOMIC DNA]</scope>
    <source>
        <strain evidence="2">ATCC BAA-855 / HW-1</strain>
    </source>
</reference>
<dbReference type="EMBL" id="CP002830">
    <property type="protein sequence ID" value="AEI63062.1"/>
    <property type="molecule type" value="Genomic_DNA"/>
</dbReference>
<dbReference type="AlphaFoldDB" id="F8CR18"/>
<evidence type="ECO:0000313" key="2">
    <source>
        <dbReference type="Proteomes" id="UP000000488"/>
    </source>
</evidence>
<gene>
    <name evidence="1" type="ordered locus">LILAB_05705</name>
</gene>
<dbReference type="InterPro" id="IPR043519">
    <property type="entry name" value="NT_sf"/>
</dbReference>
<dbReference type="STRING" id="483219.LILAB_05705"/>